<dbReference type="GO" id="GO:0046872">
    <property type="term" value="F:metal ion binding"/>
    <property type="evidence" value="ECO:0007669"/>
    <property type="project" value="UniProtKB-KW"/>
</dbReference>
<dbReference type="KEGG" id="amog:QRX60_29800"/>
<keyword evidence="3" id="KW-0479">Metal-binding</keyword>
<evidence type="ECO:0000256" key="2">
    <source>
        <dbReference type="ARBA" id="ARBA00022694"/>
    </source>
</evidence>
<dbReference type="AlphaFoldDB" id="A0A9Y2JHN1"/>
<dbReference type="InterPro" id="IPR023572">
    <property type="entry name" value="Archease_dom"/>
</dbReference>
<dbReference type="InterPro" id="IPR036820">
    <property type="entry name" value="Archease_dom_sf"/>
</dbReference>
<dbReference type="EMBL" id="CP127295">
    <property type="protein sequence ID" value="WIX98252.1"/>
    <property type="molecule type" value="Genomic_DNA"/>
</dbReference>
<reference evidence="6 7" key="1">
    <citation type="submission" date="2023-06" db="EMBL/GenBank/DDBJ databases">
        <authorList>
            <person name="Oyuntsetseg B."/>
            <person name="Kim S.B."/>
        </authorList>
    </citation>
    <scope>NUCLEOTIDE SEQUENCE [LARGE SCALE GENOMIC DNA]</scope>
    <source>
        <strain evidence="6 7">4-36</strain>
    </source>
</reference>
<comment type="similarity">
    <text evidence="1">Belongs to the archease family.</text>
</comment>
<keyword evidence="2" id="KW-0819">tRNA processing</keyword>
<evidence type="ECO:0000259" key="5">
    <source>
        <dbReference type="Pfam" id="PF01951"/>
    </source>
</evidence>
<gene>
    <name evidence="6" type="ORF">QRX60_29800</name>
</gene>
<evidence type="ECO:0000313" key="6">
    <source>
        <dbReference type="EMBL" id="WIX98252.1"/>
    </source>
</evidence>
<evidence type="ECO:0000256" key="3">
    <source>
        <dbReference type="ARBA" id="ARBA00022723"/>
    </source>
</evidence>
<sequence length="141" mass="14980">MTERRPSGHRAVAHTADLRVEAWATTRERCIAEAVAGMVASFAEPSGTEPHRVVEQDVRADGDADLLAAVLDDVIYRLDTAGEIPVHTDIQAAPGRLRARFTMIDAAAATPVGSVPKAVSLHELRCAPGPDGWSCSVTIDV</sequence>
<dbReference type="GO" id="GO:0008033">
    <property type="term" value="P:tRNA processing"/>
    <property type="evidence" value="ECO:0007669"/>
    <property type="project" value="UniProtKB-KW"/>
</dbReference>
<dbReference type="Pfam" id="PF01951">
    <property type="entry name" value="Archease"/>
    <property type="match status" value="1"/>
</dbReference>
<dbReference type="Gene3D" id="3.55.10.10">
    <property type="entry name" value="Archease domain"/>
    <property type="match status" value="1"/>
</dbReference>
<accession>A0A9Y2JHN1</accession>
<dbReference type="SUPFAM" id="SSF69819">
    <property type="entry name" value="MTH1598-like"/>
    <property type="match status" value="1"/>
</dbReference>
<evidence type="ECO:0000256" key="1">
    <source>
        <dbReference type="ARBA" id="ARBA00007963"/>
    </source>
</evidence>
<keyword evidence="4" id="KW-0106">Calcium</keyword>
<dbReference type="RefSeq" id="WP_285994737.1">
    <property type="nucleotide sequence ID" value="NZ_CP127295.1"/>
</dbReference>
<feature type="domain" description="Archease" evidence="5">
    <location>
        <begin position="11"/>
        <end position="141"/>
    </location>
</feature>
<proteinExistence type="inferred from homology"/>
<dbReference type="Proteomes" id="UP001239397">
    <property type="component" value="Chromosome"/>
</dbReference>
<organism evidence="6 7">
    <name type="scientific">Amycolatopsis mongoliensis</name>
    <dbReference type="NCBI Taxonomy" id="715475"/>
    <lineage>
        <taxon>Bacteria</taxon>
        <taxon>Bacillati</taxon>
        <taxon>Actinomycetota</taxon>
        <taxon>Actinomycetes</taxon>
        <taxon>Pseudonocardiales</taxon>
        <taxon>Pseudonocardiaceae</taxon>
        <taxon>Amycolatopsis</taxon>
    </lineage>
</organism>
<evidence type="ECO:0000313" key="7">
    <source>
        <dbReference type="Proteomes" id="UP001239397"/>
    </source>
</evidence>
<evidence type="ECO:0000256" key="4">
    <source>
        <dbReference type="ARBA" id="ARBA00022837"/>
    </source>
</evidence>
<protein>
    <submittedName>
        <fullName evidence="6">Archease</fullName>
    </submittedName>
</protein>
<keyword evidence="7" id="KW-1185">Reference proteome</keyword>
<name>A0A9Y2JHN1_9PSEU</name>